<proteinExistence type="predicted"/>
<name>A0A246HL59_STEMA</name>
<evidence type="ECO:0000313" key="2">
    <source>
        <dbReference type="EMBL" id="OWQ51386.1"/>
    </source>
</evidence>
<comment type="caution">
    <text evidence="2">The sequence shown here is derived from an EMBL/GenBank/DDBJ whole genome shotgun (WGS) entry which is preliminary data.</text>
</comment>
<sequence>MRQSQTPPWKKPSPNGKKKTQPLSEAQKDAARQRAEENGRRYPNLVDNMWAAKLPRGS</sequence>
<protein>
    <submittedName>
        <fullName evidence="2">Uncharacterized protein</fullName>
    </submittedName>
</protein>
<dbReference type="Proteomes" id="UP000198157">
    <property type="component" value="Unassembled WGS sequence"/>
</dbReference>
<dbReference type="EMBL" id="NIVS01000042">
    <property type="protein sequence ID" value="OWQ51386.1"/>
    <property type="molecule type" value="Genomic_DNA"/>
</dbReference>
<reference evidence="2 3" key="1">
    <citation type="submission" date="2017-06" db="EMBL/GenBank/DDBJ databases">
        <authorList>
            <person name="Kim H.J."/>
            <person name="Triplett B.A."/>
        </authorList>
    </citation>
    <scope>NUCLEOTIDE SEQUENCE [LARGE SCALE GENOMIC DNA]</scope>
    <source>
        <strain evidence="2 3">13146</strain>
    </source>
</reference>
<accession>A0A246HL59</accession>
<evidence type="ECO:0000313" key="3">
    <source>
        <dbReference type="Proteomes" id="UP000198157"/>
    </source>
</evidence>
<feature type="compositionally biased region" description="Basic and acidic residues" evidence="1">
    <location>
        <begin position="26"/>
        <end position="40"/>
    </location>
</feature>
<evidence type="ECO:0000256" key="1">
    <source>
        <dbReference type="SAM" id="MobiDB-lite"/>
    </source>
</evidence>
<dbReference type="AlphaFoldDB" id="A0A246HL59"/>
<feature type="region of interest" description="Disordered" evidence="1">
    <location>
        <begin position="1"/>
        <end position="45"/>
    </location>
</feature>
<gene>
    <name evidence="2" type="ORF">CEE60_15190</name>
</gene>
<organism evidence="2 3">
    <name type="scientific">Stenotrophomonas maltophilia</name>
    <name type="common">Pseudomonas maltophilia</name>
    <name type="synonym">Xanthomonas maltophilia</name>
    <dbReference type="NCBI Taxonomy" id="40324"/>
    <lineage>
        <taxon>Bacteria</taxon>
        <taxon>Pseudomonadati</taxon>
        <taxon>Pseudomonadota</taxon>
        <taxon>Gammaproteobacteria</taxon>
        <taxon>Lysobacterales</taxon>
        <taxon>Lysobacteraceae</taxon>
        <taxon>Stenotrophomonas</taxon>
        <taxon>Stenotrophomonas maltophilia group</taxon>
    </lineage>
</organism>